<dbReference type="CDD" id="cd12148">
    <property type="entry name" value="fungal_TF_MHR"/>
    <property type="match status" value="1"/>
</dbReference>
<keyword evidence="3" id="KW-0238">DNA-binding</keyword>
<protein>
    <recommendedName>
        <fullName evidence="7">Zn(2)-C6 fungal-type domain-containing protein</fullName>
    </recommendedName>
</protein>
<dbReference type="CDD" id="cd00067">
    <property type="entry name" value="GAL4"/>
    <property type="match status" value="1"/>
</dbReference>
<dbReference type="GO" id="GO:0005634">
    <property type="term" value="C:nucleus"/>
    <property type="evidence" value="ECO:0007669"/>
    <property type="project" value="UniProtKB-SubCell"/>
</dbReference>
<keyword evidence="9" id="KW-1185">Reference proteome</keyword>
<dbReference type="GO" id="GO:0006351">
    <property type="term" value="P:DNA-templated transcription"/>
    <property type="evidence" value="ECO:0007669"/>
    <property type="project" value="InterPro"/>
</dbReference>
<comment type="caution">
    <text evidence="8">The sequence shown here is derived from an EMBL/GenBank/DDBJ whole genome shotgun (WGS) entry which is preliminary data.</text>
</comment>
<dbReference type="PROSITE" id="PS50048">
    <property type="entry name" value="ZN2_CY6_FUNGAL_2"/>
    <property type="match status" value="1"/>
</dbReference>
<evidence type="ECO:0000256" key="5">
    <source>
        <dbReference type="SAM" id="MobiDB-lite"/>
    </source>
</evidence>
<evidence type="ECO:0000256" key="6">
    <source>
        <dbReference type="SAM" id="Phobius"/>
    </source>
</evidence>
<dbReference type="Gene3D" id="4.10.240.10">
    <property type="entry name" value="Zn(2)-C6 fungal-type DNA-binding domain"/>
    <property type="match status" value="1"/>
</dbReference>
<feature type="domain" description="Zn(2)-C6 fungal-type" evidence="7">
    <location>
        <begin position="28"/>
        <end position="59"/>
    </location>
</feature>
<dbReference type="SUPFAM" id="SSF57701">
    <property type="entry name" value="Zn2/Cys6 DNA-binding domain"/>
    <property type="match status" value="1"/>
</dbReference>
<evidence type="ECO:0000313" key="9">
    <source>
        <dbReference type="Proteomes" id="UP000253551"/>
    </source>
</evidence>
<dbReference type="Pfam" id="PF00172">
    <property type="entry name" value="Zn_clus"/>
    <property type="match status" value="1"/>
</dbReference>
<reference evidence="8 9" key="1">
    <citation type="journal article" date="2018" name="G3 (Bethesda)">
        <title>Phylogenetic and Phylogenomic Definition of Rhizopus Species.</title>
        <authorList>
            <person name="Gryganskyi A.P."/>
            <person name="Golan J."/>
            <person name="Dolatabadi S."/>
            <person name="Mondo S."/>
            <person name="Robb S."/>
            <person name="Idnurm A."/>
            <person name="Muszewska A."/>
            <person name="Steczkiewicz K."/>
            <person name="Masonjones S."/>
            <person name="Liao H.L."/>
            <person name="Gajdeczka M.T."/>
            <person name="Anike F."/>
            <person name="Vuek A."/>
            <person name="Anishchenko I.M."/>
            <person name="Voigt K."/>
            <person name="de Hoog G.S."/>
            <person name="Smith M.E."/>
            <person name="Heitman J."/>
            <person name="Vilgalys R."/>
            <person name="Stajich J.E."/>
        </authorList>
    </citation>
    <scope>NUCLEOTIDE SEQUENCE [LARGE SCALE GENOMIC DNA]</scope>
    <source>
        <strain evidence="8 9">LSU 92-RS-03</strain>
    </source>
</reference>
<feature type="region of interest" description="Disordered" evidence="5">
    <location>
        <begin position="1"/>
        <end position="21"/>
    </location>
</feature>
<feature type="transmembrane region" description="Helical" evidence="6">
    <location>
        <begin position="499"/>
        <end position="516"/>
    </location>
</feature>
<evidence type="ECO:0000313" key="8">
    <source>
        <dbReference type="EMBL" id="RCI05378.1"/>
    </source>
</evidence>
<organism evidence="8 9">
    <name type="scientific">Rhizopus stolonifer</name>
    <name type="common">Rhizopus nigricans</name>
    <dbReference type="NCBI Taxonomy" id="4846"/>
    <lineage>
        <taxon>Eukaryota</taxon>
        <taxon>Fungi</taxon>
        <taxon>Fungi incertae sedis</taxon>
        <taxon>Mucoromycota</taxon>
        <taxon>Mucoromycotina</taxon>
        <taxon>Mucoromycetes</taxon>
        <taxon>Mucorales</taxon>
        <taxon>Mucorineae</taxon>
        <taxon>Rhizopodaceae</taxon>
        <taxon>Rhizopus</taxon>
    </lineage>
</organism>
<dbReference type="SMART" id="SM00906">
    <property type="entry name" value="Fungal_trans"/>
    <property type="match status" value="1"/>
</dbReference>
<keyword evidence="6" id="KW-0472">Membrane</keyword>
<dbReference type="EMBL" id="PJQM01000404">
    <property type="protein sequence ID" value="RCI05378.1"/>
    <property type="molecule type" value="Genomic_DNA"/>
</dbReference>
<dbReference type="GO" id="GO:0003677">
    <property type="term" value="F:DNA binding"/>
    <property type="evidence" value="ECO:0007669"/>
    <property type="project" value="UniProtKB-KW"/>
</dbReference>
<keyword evidence="2" id="KW-0479">Metal-binding</keyword>
<dbReference type="InterPro" id="IPR036864">
    <property type="entry name" value="Zn2-C6_fun-type_DNA-bd_sf"/>
</dbReference>
<evidence type="ECO:0000256" key="4">
    <source>
        <dbReference type="ARBA" id="ARBA00023242"/>
    </source>
</evidence>
<keyword evidence="6" id="KW-1133">Transmembrane helix</keyword>
<sequence>MNIVPPGKDNSMDSDREMPLKRTRAKRSCDFCRKRKSRCDADHAVPCSNCRAWGLNCEFVTVRKKRGPPSVYVEKLEARCKKMEALIAKLTNKSIKEVQRNDYPEIDISEPPKENTRDSIESTIIKLSPGDYDSIKYTGASAGICLDSALLRSKPFVNCPGHQDVALQLMPHNELLFVQANASSLSGSYTRLDVGFSLSSTIFDKETRAPVGLQSEPLLSLSTIQKACGLYFSHLHQFLPVVNKSRFDLPPLLSHAVLAVSFRFASRHFPSLFPKPEDVTRARLCHVQAALLITVYLDMDQEEDVDSLQWSILGRAIRMAQDIGLHRSCKDWNLPSEEKESRHRVFYVCYVLDRLLGARAGKPLTILDRDFDTPLELVDQSMVALVKLCEILGRILKAMYAPKCKPANIQAGLDDPTILTVLEGRLKHWKATLGTVPQAQKDYLLLLYYTTLSLLHRPFIESDCQTVLATASRKVCETAAYNVLVMIEKTKDMGPLPTFYVYAIFQSCLIHLALVLQTRDILRFKRLAYALFVLKKHSGAQRAYQIMIKIMAVYDIHMEHTNAHPPLVLLPDLDLSAEMAEDKALWCERRMNTSIMGGVQELNQIAFNQPYLYEKPRHYSSPLERYPTENQNFSQWHEWPYLDPNVTLEQQNLQLEKRFQQ</sequence>
<dbReference type="AlphaFoldDB" id="A0A367KT48"/>
<dbReference type="PROSITE" id="PS00463">
    <property type="entry name" value="ZN2_CY6_FUNGAL_1"/>
    <property type="match status" value="1"/>
</dbReference>
<keyword evidence="6" id="KW-0812">Transmembrane</keyword>
<proteinExistence type="predicted"/>
<evidence type="ECO:0000259" key="7">
    <source>
        <dbReference type="PROSITE" id="PS50048"/>
    </source>
</evidence>
<dbReference type="PANTHER" id="PTHR46910:SF3">
    <property type="entry name" value="HALOTOLERANCE PROTEIN 9-RELATED"/>
    <property type="match status" value="1"/>
</dbReference>
<feature type="compositionally biased region" description="Basic and acidic residues" evidence="5">
    <location>
        <begin position="10"/>
        <end position="20"/>
    </location>
</feature>
<comment type="subcellular location">
    <subcellularLocation>
        <location evidence="1">Nucleus</location>
    </subcellularLocation>
</comment>
<dbReference type="PANTHER" id="PTHR46910">
    <property type="entry name" value="TRANSCRIPTION FACTOR PDR1"/>
    <property type="match status" value="1"/>
</dbReference>
<dbReference type="STRING" id="4846.A0A367KT48"/>
<dbReference type="InterPro" id="IPR007219">
    <property type="entry name" value="XnlR_reg_dom"/>
</dbReference>
<dbReference type="InterPro" id="IPR001138">
    <property type="entry name" value="Zn2Cys6_DnaBD"/>
</dbReference>
<gene>
    <name evidence="8" type="ORF">CU098_004292</name>
</gene>
<accession>A0A367KT48</accession>
<dbReference type="InterPro" id="IPR050987">
    <property type="entry name" value="AtrR-like"/>
</dbReference>
<dbReference type="Pfam" id="PF04082">
    <property type="entry name" value="Fungal_trans"/>
    <property type="match status" value="1"/>
</dbReference>
<dbReference type="SMART" id="SM00066">
    <property type="entry name" value="GAL4"/>
    <property type="match status" value="1"/>
</dbReference>
<dbReference type="OrthoDB" id="2110361at2759"/>
<evidence type="ECO:0000256" key="3">
    <source>
        <dbReference type="ARBA" id="ARBA00023125"/>
    </source>
</evidence>
<evidence type="ECO:0000256" key="1">
    <source>
        <dbReference type="ARBA" id="ARBA00004123"/>
    </source>
</evidence>
<name>A0A367KT48_RHIST</name>
<dbReference type="GO" id="GO:0008270">
    <property type="term" value="F:zinc ion binding"/>
    <property type="evidence" value="ECO:0007669"/>
    <property type="project" value="InterPro"/>
</dbReference>
<dbReference type="Proteomes" id="UP000253551">
    <property type="component" value="Unassembled WGS sequence"/>
</dbReference>
<keyword evidence="4" id="KW-0539">Nucleus</keyword>
<dbReference type="GO" id="GO:0000981">
    <property type="term" value="F:DNA-binding transcription factor activity, RNA polymerase II-specific"/>
    <property type="evidence" value="ECO:0007669"/>
    <property type="project" value="InterPro"/>
</dbReference>
<evidence type="ECO:0000256" key="2">
    <source>
        <dbReference type="ARBA" id="ARBA00022723"/>
    </source>
</evidence>